<dbReference type="Gene3D" id="3.30.1340.30">
    <property type="match status" value="1"/>
</dbReference>
<sequence length="117" mass="11752">MKRISAALIVLASIGASLQAGETMAAASDPAMASAASAPVATKKENRALRNGVYAAFAKDKRIDAGNIGVRATNGAVTLTGTVTEPAQIDKAGALAKGVPGVTSVTNKLTVQRNFGQ</sequence>
<comment type="caution">
    <text evidence="3">The sequence shown here is derived from an EMBL/GenBank/DDBJ whole genome shotgun (WGS) entry which is preliminary data.</text>
</comment>
<accession>A0A158CTZ8</accession>
<dbReference type="EMBL" id="FCOE02000026">
    <property type="protein sequence ID" value="SAK85759.1"/>
    <property type="molecule type" value="Genomic_DNA"/>
</dbReference>
<dbReference type="OrthoDB" id="9032941at2"/>
<evidence type="ECO:0000313" key="4">
    <source>
        <dbReference type="Proteomes" id="UP000054911"/>
    </source>
</evidence>
<dbReference type="AlphaFoldDB" id="A0A158CTZ8"/>
<gene>
    <name evidence="3" type="ORF">AWB80_05829</name>
</gene>
<dbReference type="Pfam" id="PF04972">
    <property type="entry name" value="BON"/>
    <property type="match status" value="1"/>
</dbReference>
<dbReference type="STRING" id="1777141.AWB80_05829"/>
<organism evidence="3 4">
    <name type="scientific">Caballeronia pedi</name>
    <dbReference type="NCBI Taxonomy" id="1777141"/>
    <lineage>
        <taxon>Bacteria</taxon>
        <taxon>Pseudomonadati</taxon>
        <taxon>Pseudomonadota</taxon>
        <taxon>Betaproteobacteria</taxon>
        <taxon>Burkholderiales</taxon>
        <taxon>Burkholderiaceae</taxon>
        <taxon>Caballeronia</taxon>
    </lineage>
</organism>
<dbReference type="InterPro" id="IPR014004">
    <property type="entry name" value="Transpt-assoc_nodulatn_dom_bac"/>
</dbReference>
<dbReference type="RefSeq" id="WP_061178174.1">
    <property type="nucleotide sequence ID" value="NZ_FCOE02000026.1"/>
</dbReference>
<dbReference type="InterPro" id="IPR051686">
    <property type="entry name" value="Lipoprotein_DolP"/>
</dbReference>
<proteinExistence type="predicted"/>
<keyword evidence="1" id="KW-0732">Signal</keyword>
<keyword evidence="4" id="KW-1185">Reference proteome</keyword>
<dbReference type="Proteomes" id="UP000054911">
    <property type="component" value="Unassembled WGS sequence"/>
</dbReference>
<evidence type="ECO:0000256" key="1">
    <source>
        <dbReference type="SAM" id="SignalP"/>
    </source>
</evidence>
<feature type="chain" id="PRO_5007623359" evidence="1">
    <location>
        <begin position="21"/>
        <end position="117"/>
    </location>
</feature>
<dbReference type="PANTHER" id="PTHR34606:SF15">
    <property type="entry name" value="BON DOMAIN-CONTAINING PROTEIN"/>
    <property type="match status" value="1"/>
</dbReference>
<dbReference type="PROSITE" id="PS50914">
    <property type="entry name" value="BON"/>
    <property type="match status" value="1"/>
</dbReference>
<dbReference type="PANTHER" id="PTHR34606">
    <property type="entry name" value="BON DOMAIN-CONTAINING PROTEIN"/>
    <property type="match status" value="1"/>
</dbReference>
<feature type="domain" description="BON" evidence="2">
    <location>
        <begin position="45"/>
        <end position="113"/>
    </location>
</feature>
<evidence type="ECO:0000313" key="3">
    <source>
        <dbReference type="EMBL" id="SAK85759.1"/>
    </source>
</evidence>
<name>A0A158CTZ8_9BURK</name>
<dbReference type="InterPro" id="IPR007055">
    <property type="entry name" value="BON_dom"/>
</dbReference>
<evidence type="ECO:0000259" key="2">
    <source>
        <dbReference type="PROSITE" id="PS50914"/>
    </source>
</evidence>
<protein>
    <submittedName>
        <fullName evidence="3">Transport-associated protein</fullName>
    </submittedName>
</protein>
<feature type="signal peptide" evidence="1">
    <location>
        <begin position="1"/>
        <end position="20"/>
    </location>
</feature>
<dbReference type="SMART" id="SM00749">
    <property type="entry name" value="BON"/>
    <property type="match status" value="1"/>
</dbReference>
<reference evidence="3" key="1">
    <citation type="submission" date="2016-01" db="EMBL/GenBank/DDBJ databases">
        <authorList>
            <person name="Peeters C."/>
        </authorList>
    </citation>
    <scope>NUCLEOTIDE SEQUENCE [LARGE SCALE GENOMIC DNA]</scope>
    <source>
        <strain evidence="3">LMG 29323</strain>
    </source>
</reference>